<keyword evidence="1" id="KW-0472">Membrane</keyword>
<keyword evidence="1" id="KW-1133">Transmembrane helix</keyword>
<feature type="transmembrane region" description="Helical" evidence="1">
    <location>
        <begin position="25"/>
        <end position="46"/>
    </location>
</feature>
<keyword evidence="3" id="KW-1185">Reference proteome</keyword>
<proteinExistence type="predicted"/>
<evidence type="ECO:0000313" key="2">
    <source>
        <dbReference type="EMBL" id="MDR7329675.1"/>
    </source>
</evidence>
<feature type="transmembrane region" description="Helical" evidence="1">
    <location>
        <begin position="96"/>
        <end position="116"/>
    </location>
</feature>
<dbReference type="EMBL" id="JAVDXZ010000001">
    <property type="protein sequence ID" value="MDR7329675.1"/>
    <property type="molecule type" value="Genomic_DNA"/>
</dbReference>
<dbReference type="Pfam" id="PF09534">
    <property type="entry name" value="Trp_oprn_chp"/>
    <property type="match status" value="1"/>
</dbReference>
<feature type="transmembrane region" description="Helical" evidence="1">
    <location>
        <begin position="66"/>
        <end position="89"/>
    </location>
</feature>
<feature type="transmembrane region" description="Helical" evidence="1">
    <location>
        <begin position="161"/>
        <end position="179"/>
    </location>
</feature>
<evidence type="ECO:0000256" key="1">
    <source>
        <dbReference type="SAM" id="Phobius"/>
    </source>
</evidence>
<accession>A0ABU1ZY37</accession>
<sequence>MSTPASENSSAPVAAAPVSDRKMSFIAGLLLMLGALLLWFASRMTWLTVEAFDDKAGASTIDLSGAAWSTEATAIALLLLVASVAAFALRKVGRRVVGAISALAAVGASWTPLMLLSNGADPQRAHQLLTSGAASQQASNPVSISSWAEITNITVSTAGPLVAMLGSAIALVGGVLLAMKPGSDGAKLNKYERKAQREEKLAEDLRATPDSGRVLWDALDADIDPTDLDPGRN</sequence>
<comment type="caution">
    <text evidence="2">The sequence shown here is derived from an EMBL/GenBank/DDBJ whole genome shotgun (WGS) entry which is preliminary data.</text>
</comment>
<reference evidence="2" key="1">
    <citation type="submission" date="2023-07" db="EMBL/GenBank/DDBJ databases">
        <title>Sequencing the genomes of 1000 actinobacteria strains.</title>
        <authorList>
            <person name="Klenk H.-P."/>
        </authorList>
    </citation>
    <scope>NUCLEOTIDE SEQUENCE</scope>
    <source>
        <strain evidence="2">DSM 107476</strain>
    </source>
</reference>
<dbReference type="InterPro" id="IPR019051">
    <property type="entry name" value="Trp_biosyn_TM_oprn/chp"/>
</dbReference>
<dbReference type="NCBIfam" id="TIGR02234">
    <property type="entry name" value="trp_oprn_chp"/>
    <property type="match status" value="1"/>
</dbReference>
<protein>
    <submittedName>
        <fullName evidence="2">Membrane protein (TIGR02234 family)</fullName>
    </submittedName>
</protein>
<name>A0ABU1ZY37_9CORY</name>
<evidence type="ECO:0000313" key="3">
    <source>
        <dbReference type="Proteomes" id="UP001180840"/>
    </source>
</evidence>
<organism evidence="2 3">
    <name type="scientific">Corynebacterium guangdongense</name>
    <dbReference type="NCBI Taxonomy" id="1783348"/>
    <lineage>
        <taxon>Bacteria</taxon>
        <taxon>Bacillati</taxon>
        <taxon>Actinomycetota</taxon>
        <taxon>Actinomycetes</taxon>
        <taxon>Mycobacteriales</taxon>
        <taxon>Corynebacteriaceae</taxon>
        <taxon>Corynebacterium</taxon>
    </lineage>
</organism>
<dbReference type="Proteomes" id="UP001180840">
    <property type="component" value="Unassembled WGS sequence"/>
</dbReference>
<dbReference type="InterPro" id="IPR011746">
    <property type="entry name" value="Trp_synth-assoc_CHP"/>
</dbReference>
<gene>
    <name evidence="2" type="ORF">J2S39_001351</name>
</gene>
<keyword evidence="1" id="KW-0812">Transmembrane</keyword>